<reference evidence="2 3" key="1">
    <citation type="submission" date="2018-06" db="EMBL/GenBank/DDBJ databases">
        <title>Genomic Encyclopedia of Archaeal and Bacterial Type Strains, Phase II (KMG-II): from individual species to whole genera.</title>
        <authorList>
            <person name="Goeker M."/>
        </authorList>
    </citation>
    <scope>NUCLEOTIDE SEQUENCE [LARGE SCALE GENOMIC DNA]</scope>
    <source>
        <strain evidence="2 3">DSM 23241</strain>
    </source>
</reference>
<evidence type="ECO:0008006" key="4">
    <source>
        <dbReference type="Google" id="ProtNLM"/>
    </source>
</evidence>
<dbReference type="InterPro" id="IPR046495">
    <property type="entry name" value="DUF6588"/>
</dbReference>
<dbReference type="Pfam" id="PF20230">
    <property type="entry name" value="DUF6588"/>
    <property type="match status" value="1"/>
</dbReference>
<keyword evidence="3" id="KW-1185">Reference proteome</keyword>
<dbReference type="RefSeq" id="WP_111294957.1">
    <property type="nucleotide sequence ID" value="NZ_QKZV01000004.1"/>
</dbReference>
<feature type="signal peptide" evidence="1">
    <location>
        <begin position="1"/>
        <end position="21"/>
    </location>
</feature>
<evidence type="ECO:0000256" key="1">
    <source>
        <dbReference type="SAM" id="SignalP"/>
    </source>
</evidence>
<gene>
    <name evidence="2" type="ORF">LX80_01562</name>
</gene>
<evidence type="ECO:0000313" key="3">
    <source>
        <dbReference type="Proteomes" id="UP000249720"/>
    </source>
</evidence>
<dbReference type="EMBL" id="QKZV01000004">
    <property type="protein sequence ID" value="PZX62868.1"/>
    <property type="molecule type" value="Genomic_DNA"/>
</dbReference>
<organism evidence="2 3">
    <name type="scientific">Hydrotalea sandarakina</name>
    <dbReference type="NCBI Taxonomy" id="1004304"/>
    <lineage>
        <taxon>Bacteria</taxon>
        <taxon>Pseudomonadati</taxon>
        <taxon>Bacteroidota</taxon>
        <taxon>Chitinophagia</taxon>
        <taxon>Chitinophagales</taxon>
        <taxon>Chitinophagaceae</taxon>
        <taxon>Hydrotalea</taxon>
    </lineage>
</organism>
<proteinExistence type="predicted"/>
<protein>
    <recommendedName>
        <fullName evidence="4">Outer membrane beta-barrel porin/alpha-amylase</fullName>
    </recommendedName>
</protein>
<accession>A0A2W7RQ33</accession>
<name>A0A2W7RQ33_9BACT</name>
<dbReference type="AlphaFoldDB" id="A0A2W7RQ33"/>
<comment type="caution">
    <text evidence="2">The sequence shown here is derived from an EMBL/GenBank/DDBJ whole genome shotgun (WGS) entry which is preliminary data.</text>
</comment>
<keyword evidence="1" id="KW-0732">Signal</keyword>
<evidence type="ECO:0000313" key="2">
    <source>
        <dbReference type="EMBL" id="PZX62868.1"/>
    </source>
</evidence>
<dbReference type="Proteomes" id="UP000249720">
    <property type="component" value="Unassembled WGS sequence"/>
</dbReference>
<feature type="chain" id="PRO_5016039710" description="Outer membrane beta-barrel porin/alpha-amylase" evidence="1">
    <location>
        <begin position="22"/>
        <end position="350"/>
    </location>
</feature>
<sequence>MNMKKIALLCLVALTATQSKAQGIASATADANKFVGNYLQPFGEGEIYNMNRGWFSTARTHKFLGVDVSVSLQAAVVPTGKQSFTFNNADYTTFKLNGGATSASLPTFMGGSSSQSIHVNVTENGQQAYTDFTAPSGIGNDFKKNISFLPVSVPLPVAQVGVGIFKHTDLKVRYFPKTDLSNVSMGVFGVGLQHEFSNYLPFIKKVPFLHLSALAAYNHLSADYYPDLTNSTNIKSNNAVLQYDISAFTVQAIASAKFSILEIYTSIGYNSGKSNINVNGTYQATLYTNFPPPNNTVVVNTTDPLAMNYTVSGISNTWGVRLNLAILKIYADYTFAKYNGIGAGVALAFR</sequence>